<dbReference type="GO" id="GO:0016791">
    <property type="term" value="F:phosphatase activity"/>
    <property type="evidence" value="ECO:0007669"/>
    <property type="project" value="TreeGrafter"/>
</dbReference>
<organism evidence="1">
    <name type="scientific">Blautia glucerasea</name>
    <dbReference type="NCBI Taxonomy" id="536633"/>
    <lineage>
        <taxon>Bacteria</taxon>
        <taxon>Bacillati</taxon>
        <taxon>Bacillota</taxon>
        <taxon>Clostridia</taxon>
        <taxon>Lachnospirales</taxon>
        <taxon>Lachnospiraceae</taxon>
        <taxon>Blautia</taxon>
    </lineage>
</organism>
<accession>A0A6N2U715</accession>
<dbReference type="NCBIfam" id="TIGR01484">
    <property type="entry name" value="HAD-SF-IIB"/>
    <property type="match status" value="1"/>
</dbReference>
<dbReference type="GO" id="GO:0000287">
    <property type="term" value="F:magnesium ion binding"/>
    <property type="evidence" value="ECO:0007669"/>
    <property type="project" value="TreeGrafter"/>
</dbReference>
<dbReference type="InterPro" id="IPR023214">
    <property type="entry name" value="HAD_sf"/>
</dbReference>
<dbReference type="InterPro" id="IPR036412">
    <property type="entry name" value="HAD-like_sf"/>
</dbReference>
<dbReference type="RefSeq" id="WP_156354208.1">
    <property type="nucleotide sequence ID" value="NZ_CACRST010000017.1"/>
</dbReference>
<dbReference type="InterPro" id="IPR000150">
    <property type="entry name" value="Cof"/>
</dbReference>
<dbReference type="PANTHER" id="PTHR10000:SF25">
    <property type="entry name" value="PHOSPHATASE YKRA-RELATED"/>
    <property type="match status" value="1"/>
</dbReference>
<dbReference type="Gene3D" id="3.40.50.1000">
    <property type="entry name" value="HAD superfamily/HAD-like"/>
    <property type="match status" value="1"/>
</dbReference>
<dbReference type="PANTHER" id="PTHR10000">
    <property type="entry name" value="PHOSPHOSERINE PHOSPHATASE"/>
    <property type="match status" value="1"/>
</dbReference>
<dbReference type="AlphaFoldDB" id="A0A6N2U715"/>
<dbReference type="GO" id="GO:0005829">
    <property type="term" value="C:cytosol"/>
    <property type="evidence" value="ECO:0007669"/>
    <property type="project" value="TreeGrafter"/>
</dbReference>
<dbReference type="EMBL" id="CACRST010000017">
    <property type="protein sequence ID" value="VYT11316.1"/>
    <property type="molecule type" value="Genomic_DNA"/>
</dbReference>
<reference evidence="1" key="1">
    <citation type="submission" date="2019-11" db="EMBL/GenBank/DDBJ databases">
        <authorList>
            <person name="Feng L."/>
        </authorList>
    </citation>
    <scope>NUCLEOTIDE SEQUENCE</scope>
    <source>
        <strain evidence="1">BgluceraseaLFYP119</strain>
    </source>
</reference>
<sequence length="270" mass="30494">MNKKAVFFDADGTVCDIEKGVPYSAAAAITQLVKNGHEAWLCTGRSRAFVPEYLEKIPFTGMITACGATIEKNGTRLFNREMSMETAEESMKILRKYGLIPVMEGADYMYYDKDEYTLEVNWYRDLITQALGKKWRPITGNENTMKINKISAKMTEGCDDAQAVRELSKWYDVIRHENNSFVGTTIEFVPKGCNKAVGIAAVCRIFDIPWEDTIVFGDSNNDLSMFEYAAVKVAMGNASQKIKELADYVTEDMFHYGIRNGLEKLDLIKV</sequence>
<dbReference type="InterPro" id="IPR006379">
    <property type="entry name" value="HAD-SF_hydro_IIB"/>
</dbReference>
<dbReference type="SFLD" id="SFLDS00003">
    <property type="entry name" value="Haloacid_Dehalogenase"/>
    <property type="match status" value="1"/>
</dbReference>
<keyword evidence="1" id="KW-0413">Isomerase</keyword>
<dbReference type="GO" id="GO:0016853">
    <property type="term" value="F:isomerase activity"/>
    <property type="evidence" value="ECO:0007669"/>
    <property type="project" value="UniProtKB-KW"/>
</dbReference>
<dbReference type="SFLD" id="SFLDG01140">
    <property type="entry name" value="C2.B:_Phosphomannomutase_and_P"/>
    <property type="match status" value="1"/>
</dbReference>
<protein>
    <submittedName>
        <fullName evidence="1">Bifunctional phosphatase/peptidyl-prolyl cis-trans isomerase</fullName>
    </submittedName>
</protein>
<gene>
    <name evidence="1" type="ORF">BGLFYP119_01853</name>
</gene>
<dbReference type="Gene3D" id="3.30.1240.10">
    <property type="match status" value="1"/>
</dbReference>
<evidence type="ECO:0000313" key="1">
    <source>
        <dbReference type="EMBL" id="VYT11316.1"/>
    </source>
</evidence>
<dbReference type="NCBIfam" id="TIGR00099">
    <property type="entry name" value="Cof-subfamily"/>
    <property type="match status" value="1"/>
</dbReference>
<name>A0A6N2U715_9FIRM</name>
<dbReference type="Pfam" id="PF08282">
    <property type="entry name" value="Hydrolase_3"/>
    <property type="match status" value="1"/>
</dbReference>
<dbReference type="SUPFAM" id="SSF56784">
    <property type="entry name" value="HAD-like"/>
    <property type="match status" value="1"/>
</dbReference>
<proteinExistence type="predicted"/>